<feature type="signal peptide" evidence="1">
    <location>
        <begin position="1"/>
        <end position="20"/>
    </location>
</feature>
<keyword evidence="1" id="KW-0732">Signal</keyword>
<evidence type="ECO:0000313" key="3">
    <source>
        <dbReference type="EMBL" id="SDC30876.1"/>
    </source>
</evidence>
<organism evidence="3 4">
    <name type="scientific">Williamwhitmania taraxaci</name>
    <dbReference type="NCBI Taxonomy" id="1640674"/>
    <lineage>
        <taxon>Bacteria</taxon>
        <taxon>Pseudomonadati</taxon>
        <taxon>Bacteroidota</taxon>
        <taxon>Bacteroidia</taxon>
        <taxon>Bacteroidales</taxon>
        <taxon>Williamwhitmaniaceae</taxon>
        <taxon>Williamwhitmania</taxon>
    </lineage>
</organism>
<dbReference type="Proteomes" id="UP000199452">
    <property type="component" value="Unassembled WGS sequence"/>
</dbReference>
<dbReference type="InterPro" id="IPR001322">
    <property type="entry name" value="Lamin_tail_dom"/>
</dbReference>
<dbReference type="SUPFAM" id="SSF74853">
    <property type="entry name" value="Lamin A/C globular tail domain"/>
    <property type="match status" value="1"/>
</dbReference>
<dbReference type="PANTHER" id="PTHR40050">
    <property type="entry name" value="INNER SPORE COAT PROTEIN H"/>
    <property type="match status" value="1"/>
</dbReference>
<name>A0A1G6KKM6_9BACT</name>
<keyword evidence="4" id="KW-1185">Reference proteome</keyword>
<dbReference type="InterPro" id="IPR026444">
    <property type="entry name" value="Secre_tail"/>
</dbReference>
<dbReference type="NCBIfam" id="TIGR04183">
    <property type="entry name" value="Por_Secre_tail"/>
    <property type="match status" value="1"/>
</dbReference>
<dbReference type="Pfam" id="PF00932">
    <property type="entry name" value="LTD"/>
    <property type="match status" value="1"/>
</dbReference>
<feature type="domain" description="LTD" evidence="2">
    <location>
        <begin position="527"/>
        <end position="641"/>
    </location>
</feature>
<dbReference type="AlphaFoldDB" id="A0A1G6KKM6"/>
<evidence type="ECO:0000313" key="4">
    <source>
        <dbReference type="Proteomes" id="UP000199452"/>
    </source>
</evidence>
<dbReference type="InterPro" id="IPR014867">
    <property type="entry name" value="Spore_coat_CotH_CotH2/3/7"/>
</dbReference>
<dbReference type="PANTHER" id="PTHR40050:SF1">
    <property type="entry name" value="INNER SPORE COAT PROTEIN H"/>
    <property type="match status" value="1"/>
</dbReference>
<evidence type="ECO:0000256" key="1">
    <source>
        <dbReference type="SAM" id="SignalP"/>
    </source>
</evidence>
<dbReference type="PROSITE" id="PS51841">
    <property type="entry name" value="LTD"/>
    <property type="match status" value="1"/>
</dbReference>
<gene>
    <name evidence="3" type="ORF">SAMN05216323_102521</name>
</gene>
<proteinExistence type="predicted"/>
<accession>A0A1G6KKM6</accession>
<dbReference type="InterPro" id="IPR036415">
    <property type="entry name" value="Lamin_tail_dom_sf"/>
</dbReference>
<feature type="chain" id="PRO_5011460540" evidence="1">
    <location>
        <begin position="21"/>
        <end position="775"/>
    </location>
</feature>
<sequence length="775" mass="87065">MKNRCIITLLLVLAALMPLAAQTPFPENGQVFIDTEVPRIDITLSATDLTALFALGGEYSDTEYPGMFIFKSGVTADTLQEVGVRLRGNTSRVSQKKSFKVSFNTFVQGRKYHGLEKLNLNGEHNDPSIIRSKLGWDILNASGVPSPRANHVRLYINDKYYGLYINVEHVDEVLVKNRFGNNGGNLYKCLYPADLTYKGSSGSAYQGTNSAGRIYDLKTNVAADDYTDLANFIGILNNSSITELPQKLEQVFNVNSYLKYMAMEVLTGHWDGYSYNKNNFYLYHNQATNKFEFIPYDLDNTFGIDWFGINWATRNVYSWANGSESRPLTKRLLSIKTYRDRYTFYLKQLINNSFGSSQLEPKISRIKGMITPYASEDTYRSLDYGWSLNDFSNSYIQALGAHVKYGLIPYITTRRSQVLVQLETVDIAPVISNATHYAVSYKLPITISATVEDEDVAPVVKLFYSMNGGTFLELNLAKNRLGQYADTLAPLTNPSKISYYITASDSKHQQTREPISGNYTIDLKQQTTSTLYINEIMANNNQTLTDNAGDFDDWIELFNGGAQDIWLGDKFLSNHSYNPNQWPLPDTIIKAGGYMVFWADDNEIQGKMHTSFKLNKEGEEIILFDSEENGYRFIDGFMFPHMDNDISYGKLPNGTGPVMLMNSPTPGTANVGGGPNSKTKIPEVMAYPNPFAESVIIKLSEIPKGNITVTIANISGGVVAQQHIANAEWPTTGLIWNAMRSQNPQGIYIVSIMVEREGKRSLYLMSKKLIYLPYK</sequence>
<reference evidence="3 4" key="1">
    <citation type="submission" date="2016-09" db="EMBL/GenBank/DDBJ databases">
        <authorList>
            <person name="Capua I."/>
            <person name="De Benedictis P."/>
            <person name="Joannis T."/>
            <person name="Lombin L.H."/>
            <person name="Cattoli G."/>
        </authorList>
    </citation>
    <scope>NUCLEOTIDE SEQUENCE [LARGE SCALE GENOMIC DNA]</scope>
    <source>
        <strain evidence="3 4">A7P-90m</strain>
    </source>
</reference>
<dbReference type="Pfam" id="PF08757">
    <property type="entry name" value="CotH"/>
    <property type="match status" value="1"/>
</dbReference>
<protein>
    <submittedName>
        <fullName evidence="3">Por secretion system C-terminal sorting domain-containing protein</fullName>
    </submittedName>
</protein>
<dbReference type="OrthoDB" id="8901262at2"/>
<dbReference type="STRING" id="1640674.SAMN05216323_102521"/>
<dbReference type="EMBL" id="FMYP01000025">
    <property type="protein sequence ID" value="SDC30876.1"/>
    <property type="molecule type" value="Genomic_DNA"/>
</dbReference>
<dbReference type="RefSeq" id="WP_092437802.1">
    <property type="nucleotide sequence ID" value="NZ_FMYP01000025.1"/>
</dbReference>
<evidence type="ECO:0000259" key="2">
    <source>
        <dbReference type="PROSITE" id="PS51841"/>
    </source>
</evidence>